<dbReference type="STRING" id="747725.A0A162R9U5"/>
<protein>
    <recommendedName>
        <fullName evidence="1">Gag1-like clamp domain-containing protein</fullName>
    </recommendedName>
</protein>
<dbReference type="EMBL" id="AMYB01000004">
    <property type="protein sequence ID" value="OAD03579.1"/>
    <property type="molecule type" value="Genomic_DNA"/>
</dbReference>
<gene>
    <name evidence="2" type="ORF">MUCCIDRAFT_110449</name>
</gene>
<dbReference type="Proteomes" id="UP000077051">
    <property type="component" value="Unassembled WGS sequence"/>
</dbReference>
<comment type="caution">
    <text evidence="2">The sequence shown here is derived from an EMBL/GenBank/DDBJ whole genome shotgun (WGS) entry which is preliminary data.</text>
</comment>
<keyword evidence="3" id="KW-1185">Reference proteome</keyword>
<proteinExistence type="predicted"/>
<evidence type="ECO:0000259" key="1">
    <source>
        <dbReference type="Pfam" id="PF13259"/>
    </source>
</evidence>
<reference evidence="2 3" key="1">
    <citation type="submission" date="2015-06" db="EMBL/GenBank/DDBJ databases">
        <title>Expansion of signal transduction pathways in fungi by whole-genome duplication.</title>
        <authorList>
            <consortium name="DOE Joint Genome Institute"/>
            <person name="Corrochano L.M."/>
            <person name="Kuo A."/>
            <person name="Marcet-Houben M."/>
            <person name="Polaino S."/>
            <person name="Salamov A."/>
            <person name="Villalobos J.M."/>
            <person name="Alvarez M.I."/>
            <person name="Avalos J."/>
            <person name="Benito E.P."/>
            <person name="Benoit I."/>
            <person name="Burger G."/>
            <person name="Camino L.P."/>
            <person name="Canovas D."/>
            <person name="Cerda-Olmedo E."/>
            <person name="Cheng J.-F."/>
            <person name="Dominguez A."/>
            <person name="Elias M."/>
            <person name="Eslava A.P."/>
            <person name="Glaser F."/>
            <person name="Grimwood J."/>
            <person name="Gutierrez G."/>
            <person name="Heitman J."/>
            <person name="Henrissat B."/>
            <person name="Iturriaga E.A."/>
            <person name="Lang B.F."/>
            <person name="Lavin J.L."/>
            <person name="Lee S."/>
            <person name="Li W."/>
            <person name="Lindquist E."/>
            <person name="Lopez-Garcia S."/>
            <person name="Luque E.M."/>
            <person name="Marcos A.T."/>
            <person name="Martin J."/>
            <person name="Mccluskey K."/>
            <person name="Medina H.R."/>
            <person name="Miralles-Duran A."/>
            <person name="Miyazaki A."/>
            <person name="Munoz-Torres E."/>
            <person name="Oguiza J.A."/>
            <person name="Ohm R."/>
            <person name="Olmedo M."/>
            <person name="Orejas M."/>
            <person name="Ortiz-Castellanos L."/>
            <person name="Pisabarro A.G."/>
            <person name="Rodriguez-Romero J."/>
            <person name="Ruiz-Herrera J."/>
            <person name="Ruiz-Vazquez R."/>
            <person name="Sanz C."/>
            <person name="Schackwitz W."/>
            <person name="Schmutz J."/>
            <person name="Shahriari M."/>
            <person name="Shelest E."/>
            <person name="Silva-Franco F."/>
            <person name="Soanes D."/>
            <person name="Syed K."/>
            <person name="Tagua V.G."/>
            <person name="Talbot N.J."/>
            <person name="Thon M."/>
            <person name="De Vries R.P."/>
            <person name="Wiebenga A."/>
            <person name="Yadav J.S."/>
            <person name="Braun E.L."/>
            <person name="Baker S."/>
            <person name="Garre V."/>
            <person name="Horwitz B."/>
            <person name="Torres-Martinez S."/>
            <person name="Idnurm A."/>
            <person name="Herrera-Estrella A."/>
            <person name="Gabaldon T."/>
            <person name="Grigoriev I.V."/>
        </authorList>
    </citation>
    <scope>NUCLEOTIDE SEQUENCE [LARGE SCALE GENOMIC DNA]</scope>
    <source>
        <strain evidence="2 3">CBS 277.49</strain>
    </source>
</reference>
<feature type="domain" description="Gag1-like clamp" evidence="1">
    <location>
        <begin position="7"/>
        <end position="87"/>
    </location>
</feature>
<sequence>MPVEKIGLPAWEARRKAWTEPNQAYLDKRKDAEILTAKYDISFKLEGHRKIVYEQLVRQHRILKEPMPLRHIIPILVTGWQDDGVWPKGEIVQERSD</sequence>
<dbReference type="OrthoDB" id="5576875at2759"/>
<evidence type="ECO:0000313" key="3">
    <source>
        <dbReference type="Proteomes" id="UP000077051"/>
    </source>
</evidence>
<name>A0A162R9U5_MUCCL</name>
<dbReference type="Pfam" id="PF13259">
    <property type="entry name" value="clamp_Gag1-like"/>
    <property type="match status" value="1"/>
</dbReference>
<accession>A0A162R9U5</accession>
<evidence type="ECO:0000313" key="2">
    <source>
        <dbReference type="EMBL" id="OAD03579.1"/>
    </source>
</evidence>
<dbReference type="VEuPathDB" id="FungiDB:MUCCIDRAFT_110449"/>
<dbReference type="AlphaFoldDB" id="A0A162R9U5"/>
<organism evidence="2 3">
    <name type="scientific">Mucor lusitanicus CBS 277.49</name>
    <dbReference type="NCBI Taxonomy" id="747725"/>
    <lineage>
        <taxon>Eukaryota</taxon>
        <taxon>Fungi</taxon>
        <taxon>Fungi incertae sedis</taxon>
        <taxon>Mucoromycota</taxon>
        <taxon>Mucoromycotina</taxon>
        <taxon>Mucoromycetes</taxon>
        <taxon>Mucorales</taxon>
        <taxon>Mucorineae</taxon>
        <taxon>Mucoraceae</taxon>
        <taxon>Mucor</taxon>
    </lineage>
</organism>
<dbReference type="InterPro" id="IPR025124">
    <property type="entry name" value="Gag1-like_clamp"/>
</dbReference>